<dbReference type="PROSITE" id="PS00039">
    <property type="entry name" value="DEAD_ATP_HELICASE"/>
    <property type="match status" value="1"/>
</dbReference>
<dbReference type="Gene3D" id="3.40.50.300">
    <property type="entry name" value="P-loop containing nucleotide triphosphate hydrolases"/>
    <property type="match status" value="2"/>
</dbReference>
<dbReference type="Pfam" id="PF00271">
    <property type="entry name" value="Helicase_C"/>
    <property type="match status" value="1"/>
</dbReference>
<dbReference type="Proteomes" id="UP001214638">
    <property type="component" value="Unassembled WGS sequence"/>
</dbReference>
<dbReference type="PANTHER" id="PTHR47959:SF1">
    <property type="entry name" value="ATP-DEPENDENT RNA HELICASE DBPA"/>
    <property type="match status" value="1"/>
</dbReference>
<dbReference type="PANTHER" id="PTHR47959">
    <property type="entry name" value="ATP-DEPENDENT RNA HELICASE RHLE-RELATED"/>
    <property type="match status" value="1"/>
</dbReference>
<dbReference type="InterPro" id="IPR014001">
    <property type="entry name" value="Helicase_ATP-bd"/>
</dbReference>
<dbReference type="EMBL" id="JALLKP010000001">
    <property type="protein sequence ID" value="KAK2197127.1"/>
    <property type="molecule type" value="Genomic_DNA"/>
</dbReference>
<dbReference type="GO" id="GO:0003676">
    <property type="term" value="F:nucleic acid binding"/>
    <property type="evidence" value="ECO:0007669"/>
    <property type="project" value="InterPro"/>
</dbReference>
<feature type="compositionally biased region" description="Basic residues" evidence="6">
    <location>
        <begin position="62"/>
        <end position="74"/>
    </location>
</feature>
<feature type="domain" description="Helicase ATP-binding" evidence="7">
    <location>
        <begin position="136"/>
        <end position="309"/>
    </location>
</feature>
<evidence type="ECO:0000256" key="2">
    <source>
        <dbReference type="ARBA" id="ARBA00022801"/>
    </source>
</evidence>
<dbReference type="PROSITE" id="PS51194">
    <property type="entry name" value="HELICASE_CTER"/>
    <property type="match status" value="1"/>
</dbReference>
<sequence>MTKSKNKPNSETQPKLKGSGKPVKWNPLEIPQDLGAEGLLGLEVLEMDDLDSSSIKREPKNDKRKKREKKKRKPSVVMEKQEPSSKPEATESQIREGTEAWNKITDTEIDIPLTILRNMYEHSLFSPTKIQILSFKPIFEDKLDVVVCAETGSGKTFAFGIPIILSLERNRNPEKVECIVLLPTRELAMQVKHNLFLLMNGTNMRVVSIIGGMSVQKQSRLLKLNPAIVVATPGRLWDVFKDKNETNFCLQYLVLDEADKFIQEKAFKEVEQIIDFLKQPKMQKLVFSATILNKKKSLKTLFCILKMKNPTVVIASNRGDFVTPYEQFLQQKVFKLTDNEVFNSTIPETLEFKLLKSFDKDKEVKLIAYLIEHFKDVSKSKIVVFVNTISYAHRLEPLLSLILWRDKHELRLAKSHCVTLGKESNVDYIAAMHSKLKQKQRLKRIERFNKNDRAILVCTDVASRGLDLPNVDVVIHFQPPKSTADFVHRSGRTARQGALGYAICMCGSADFYQYKELLQGINRSIDTMEEVLECIPENKFTEYKNLLSLANKIESQEYKLSKEHKEESWLSRAAREAELILSDDEEENENKTIKRMKTYKALKSGKRQLLAITSEV</sequence>
<feature type="region of interest" description="Disordered" evidence="6">
    <location>
        <begin position="50"/>
        <end position="94"/>
    </location>
</feature>
<dbReference type="InterPro" id="IPR050079">
    <property type="entry name" value="DEAD_box_RNA_helicase"/>
</dbReference>
<dbReference type="Pfam" id="PF00270">
    <property type="entry name" value="DEAD"/>
    <property type="match status" value="1"/>
</dbReference>
<evidence type="ECO:0000256" key="1">
    <source>
        <dbReference type="ARBA" id="ARBA00022741"/>
    </source>
</evidence>
<keyword evidence="3 5" id="KW-0347">Helicase</keyword>
<keyword evidence="4 5" id="KW-0067">ATP-binding</keyword>
<accession>A0AAD9UPQ4</accession>
<dbReference type="KEGG" id="bdw:94334424"/>
<dbReference type="RefSeq" id="XP_067803969.1">
    <property type="nucleotide sequence ID" value="XM_067945178.1"/>
</dbReference>
<keyword evidence="1 5" id="KW-0547">Nucleotide-binding</keyword>
<feature type="compositionally biased region" description="Basic and acidic residues" evidence="6">
    <location>
        <begin position="79"/>
        <end position="94"/>
    </location>
</feature>
<evidence type="ECO:0000259" key="7">
    <source>
        <dbReference type="PROSITE" id="PS51192"/>
    </source>
</evidence>
<dbReference type="SMART" id="SM00487">
    <property type="entry name" value="DEXDc"/>
    <property type="match status" value="1"/>
</dbReference>
<dbReference type="GO" id="GO:0005829">
    <property type="term" value="C:cytosol"/>
    <property type="evidence" value="ECO:0007669"/>
    <property type="project" value="TreeGrafter"/>
</dbReference>
<reference evidence="9" key="1">
    <citation type="journal article" date="2023" name="Nat. Microbiol.">
        <title>Babesia duncani multi-omics identifies virulence factors and drug targets.</title>
        <authorList>
            <person name="Singh P."/>
            <person name="Lonardi S."/>
            <person name="Liang Q."/>
            <person name="Vydyam P."/>
            <person name="Khabirova E."/>
            <person name="Fang T."/>
            <person name="Gihaz S."/>
            <person name="Thekkiniath J."/>
            <person name="Munshi M."/>
            <person name="Abel S."/>
            <person name="Ciampossin L."/>
            <person name="Batugedara G."/>
            <person name="Gupta M."/>
            <person name="Lu X.M."/>
            <person name="Lenz T."/>
            <person name="Chakravarty S."/>
            <person name="Cornillot E."/>
            <person name="Hu Y."/>
            <person name="Ma W."/>
            <person name="Gonzalez L.M."/>
            <person name="Sanchez S."/>
            <person name="Estrada K."/>
            <person name="Sanchez-Flores A."/>
            <person name="Montero E."/>
            <person name="Harb O.S."/>
            <person name="Le Roch K.G."/>
            <person name="Mamoun C.B."/>
        </authorList>
    </citation>
    <scope>NUCLEOTIDE SEQUENCE</scope>
    <source>
        <strain evidence="9">WA1</strain>
    </source>
</reference>
<gene>
    <name evidence="9" type="ORF">BdWA1_000126</name>
</gene>
<evidence type="ECO:0000313" key="9">
    <source>
        <dbReference type="EMBL" id="KAK2197127.1"/>
    </source>
</evidence>
<evidence type="ECO:0000259" key="8">
    <source>
        <dbReference type="PROSITE" id="PS51194"/>
    </source>
</evidence>
<organism evidence="9 10">
    <name type="scientific">Babesia duncani</name>
    <dbReference type="NCBI Taxonomy" id="323732"/>
    <lineage>
        <taxon>Eukaryota</taxon>
        <taxon>Sar</taxon>
        <taxon>Alveolata</taxon>
        <taxon>Apicomplexa</taxon>
        <taxon>Aconoidasida</taxon>
        <taxon>Piroplasmida</taxon>
        <taxon>Babesiidae</taxon>
        <taxon>Babesia</taxon>
    </lineage>
</organism>
<evidence type="ECO:0000256" key="3">
    <source>
        <dbReference type="ARBA" id="ARBA00022806"/>
    </source>
</evidence>
<dbReference type="CDD" id="cd18787">
    <property type="entry name" value="SF2_C_DEAD"/>
    <property type="match status" value="1"/>
</dbReference>
<comment type="caution">
    <text evidence="9">The sequence shown here is derived from an EMBL/GenBank/DDBJ whole genome shotgun (WGS) entry which is preliminary data.</text>
</comment>
<comment type="similarity">
    <text evidence="5">Belongs to the DEAD box helicase family.</text>
</comment>
<dbReference type="GO" id="GO:0003724">
    <property type="term" value="F:RNA helicase activity"/>
    <property type="evidence" value="ECO:0007669"/>
    <property type="project" value="TreeGrafter"/>
</dbReference>
<name>A0AAD9UPQ4_9APIC</name>
<dbReference type="InterPro" id="IPR001650">
    <property type="entry name" value="Helicase_C-like"/>
</dbReference>
<dbReference type="GO" id="GO:0016787">
    <property type="term" value="F:hydrolase activity"/>
    <property type="evidence" value="ECO:0007669"/>
    <property type="project" value="UniProtKB-KW"/>
</dbReference>
<evidence type="ECO:0000256" key="6">
    <source>
        <dbReference type="SAM" id="MobiDB-lite"/>
    </source>
</evidence>
<dbReference type="PROSITE" id="PS51192">
    <property type="entry name" value="HELICASE_ATP_BIND_1"/>
    <property type="match status" value="1"/>
</dbReference>
<dbReference type="InterPro" id="IPR027417">
    <property type="entry name" value="P-loop_NTPase"/>
</dbReference>
<keyword evidence="10" id="KW-1185">Reference proteome</keyword>
<dbReference type="GeneID" id="94334424"/>
<evidence type="ECO:0000256" key="4">
    <source>
        <dbReference type="ARBA" id="ARBA00022840"/>
    </source>
</evidence>
<keyword evidence="2 5" id="KW-0378">Hydrolase</keyword>
<dbReference type="SMART" id="SM00490">
    <property type="entry name" value="HELICc"/>
    <property type="match status" value="1"/>
</dbReference>
<dbReference type="InterPro" id="IPR000629">
    <property type="entry name" value="RNA-helicase_DEAD-box_CS"/>
</dbReference>
<proteinExistence type="inferred from homology"/>
<dbReference type="GO" id="GO:0005524">
    <property type="term" value="F:ATP binding"/>
    <property type="evidence" value="ECO:0007669"/>
    <property type="project" value="UniProtKB-KW"/>
</dbReference>
<feature type="region of interest" description="Disordered" evidence="6">
    <location>
        <begin position="1"/>
        <end position="29"/>
    </location>
</feature>
<dbReference type="InterPro" id="IPR011545">
    <property type="entry name" value="DEAD/DEAH_box_helicase_dom"/>
</dbReference>
<dbReference type="AlphaFoldDB" id="A0AAD9UPQ4"/>
<feature type="domain" description="Helicase C-terminal" evidence="8">
    <location>
        <begin position="369"/>
        <end position="536"/>
    </location>
</feature>
<protein>
    <submittedName>
        <fullName evidence="9">Bifunctional P-loop containing nucleoside triphosphate hydrolase/Helicase</fullName>
    </submittedName>
</protein>
<dbReference type="SUPFAM" id="SSF52540">
    <property type="entry name" value="P-loop containing nucleoside triphosphate hydrolases"/>
    <property type="match status" value="1"/>
</dbReference>
<evidence type="ECO:0000256" key="5">
    <source>
        <dbReference type="RuleBase" id="RU000492"/>
    </source>
</evidence>
<evidence type="ECO:0000313" key="10">
    <source>
        <dbReference type="Proteomes" id="UP001214638"/>
    </source>
</evidence>